<dbReference type="GO" id="GO:0032259">
    <property type="term" value="P:methylation"/>
    <property type="evidence" value="ECO:0007669"/>
    <property type="project" value="UniProtKB-KW"/>
</dbReference>
<reference evidence="1 2" key="1">
    <citation type="journal article" date="2012" name="J. Bacteriol.">
        <title>Draft genome of Streptomyces tsukubaensis NRRL 18488, the producer of the clinically important immunosuppressant tacrolimus (FK506).</title>
        <authorList>
            <person name="Barreiro C."/>
            <person name="Prieto C."/>
            <person name="Sola-Landa A."/>
            <person name="Solera E."/>
            <person name="Martinez-Castro M."/>
            <person name="Perez-Redondo R."/>
            <person name="Garcia-Estrada C."/>
            <person name="Aparicio J.F."/>
            <person name="Fernandez-Martinez L.T."/>
            <person name="Santos-Aberturas J."/>
            <person name="Salehi-Najafabadi Z."/>
            <person name="Rodriguez-Garcia A."/>
            <person name="Tauch A."/>
            <person name="Martin J.F."/>
        </authorList>
    </citation>
    <scope>NUCLEOTIDE SEQUENCE [LARGE SCALE GENOMIC DNA]</scope>
    <source>
        <strain evidence="2">DSM 42081 / NBRC 108919 / NRRL 18488 / 9993</strain>
    </source>
</reference>
<organism evidence="1 2">
    <name type="scientific">Streptomyces tsukubensis (strain DSM 42081 / NBRC 108919 / NRRL 18488 / 9993)</name>
    <dbReference type="NCBI Taxonomy" id="1114943"/>
    <lineage>
        <taxon>Bacteria</taxon>
        <taxon>Bacillati</taxon>
        <taxon>Actinomycetota</taxon>
        <taxon>Actinomycetes</taxon>
        <taxon>Kitasatosporales</taxon>
        <taxon>Streptomycetaceae</taxon>
        <taxon>Streptomyces</taxon>
    </lineage>
</organism>
<protein>
    <submittedName>
        <fullName evidence="1">Protein-L-isoaspartate(D-aspartate) O-methyltransferase</fullName>
    </submittedName>
</protein>
<dbReference type="SUPFAM" id="SSF53335">
    <property type="entry name" value="S-adenosyl-L-methionine-dependent methyltransferases"/>
    <property type="match status" value="1"/>
</dbReference>
<sequence length="357" mass="38453">MLHKRSWAHMTRRVTGAGAVVEAAEDMRGGDTAWLDAAYSDTTLVTRIGTAHADLTAPGTVVPYGRWPTSSSTLPSLVVTMYRHAALADTSRLLVTTGTGYGTALACHRLGDAQVTSIDIDPYLVQTATDRLNDIGLRPHTTVCDITGELPADFDRIVSAVAVSTVPASWLTALRPGGRLVTAIAGTCLLVVADKTEDGGASGYVTPDKASFMATRAGDDYHPTLPVTDVWEKADGDGETITTSPYPLLYVPDSWDVQSNLHLKAPGIDHRIHQHDDGTVTLRMAHPDGSWARATAPSRHDAPTAVHQGGPRRLWELLEKIRDRLNTWGELPIHHARVTVAPDGRTTLSRGRWSATL</sequence>
<keyword evidence="2" id="KW-1185">Reference proteome</keyword>
<gene>
    <name evidence="1" type="ORF">STSU_006775</name>
</gene>
<accession>A0A7G3UBI6</accession>
<proteinExistence type="predicted"/>
<dbReference type="CDD" id="cd02440">
    <property type="entry name" value="AdoMet_MTases"/>
    <property type="match status" value="1"/>
</dbReference>
<dbReference type="EMBL" id="CP029159">
    <property type="protein sequence ID" value="QKM66921.1"/>
    <property type="molecule type" value="Genomic_DNA"/>
</dbReference>
<dbReference type="GO" id="GO:0008168">
    <property type="term" value="F:methyltransferase activity"/>
    <property type="evidence" value="ECO:0007669"/>
    <property type="project" value="UniProtKB-KW"/>
</dbReference>
<dbReference type="Proteomes" id="UP000005940">
    <property type="component" value="Chromosome"/>
</dbReference>
<name>A0A7G3UBI6_STRT9</name>
<dbReference type="Gene3D" id="3.40.50.150">
    <property type="entry name" value="Vaccinia Virus protein VP39"/>
    <property type="match status" value="1"/>
</dbReference>
<dbReference type="AlphaFoldDB" id="A0A7G3UBI6"/>
<dbReference type="Pfam" id="PF01135">
    <property type="entry name" value="PCMT"/>
    <property type="match status" value="1"/>
</dbReference>
<dbReference type="InterPro" id="IPR029063">
    <property type="entry name" value="SAM-dependent_MTases_sf"/>
</dbReference>
<evidence type="ECO:0000313" key="1">
    <source>
        <dbReference type="EMBL" id="QKM66921.1"/>
    </source>
</evidence>
<evidence type="ECO:0000313" key="2">
    <source>
        <dbReference type="Proteomes" id="UP000005940"/>
    </source>
</evidence>